<feature type="transmembrane region" description="Helical" evidence="1">
    <location>
        <begin position="134"/>
        <end position="154"/>
    </location>
</feature>
<reference evidence="2" key="1">
    <citation type="journal article" date="2022" name="Int. J. Mol. Sci.">
        <title>Draft Genome of Tanacetum Coccineum: Genomic Comparison of Closely Related Tanacetum-Family Plants.</title>
        <authorList>
            <person name="Yamashiro T."/>
            <person name="Shiraishi A."/>
            <person name="Nakayama K."/>
            <person name="Satake H."/>
        </authorList>
    </citation>
    <scope>NUCLEOTIDE SEQUENCE</scope>
</reference>
<protein>
    <recommendedName>
        <fullName evidence="4">Transmembrane protein</fullName>
    </recommendedName>
</protein>
<keyword evidence="1" id="KW-0472">Membrane</keyword>
<feature type="transmembrane region" description="Helical" evidence="1">
    <location>
        <begin position="283"/>
        <end position="304"/>
    </location>
</feature>
<feature type="transmembrane region" description="Helical" evidence="1">
    <location>
        <begin position="201"/>
        <end position="220"/>
    </location>
</feature>
<accession>A0ABQ5DM99</accession>
<reference evidence="2" key="2">
    <citation type="submission" date="2022-01" db="EMBL/GenBank/DDBJ databases">
        <authorList>
            <person name="Yamashiro T."/>
            <person name="Shiraishi A."/>
            <person name="Satake H."/>
            <person name="Nakayama K."/>
        </authorList>
    </citation>
    <scope>NUCLEOTIDE SEQUENCE</scope>
</reference>
<evidence type="ECO:0000256" key="1">
    <source>
        <dbReference type="SAM" id="Phobius"/>
    </source>
</evidence>
<feature type="transmembrane region" description="Helical" evidence="1">
    <location>
        <begin position="56"/>
        <end position="78"/>
    </location>
</feature>
<evidence type="ECO:0008006" key="4">
    <source>
        <dbReference type="Google" id="ProtNLM"/>
    </source>
</evidence>
<dbReference type="EMBL" id="BQNB010015438">
    <property type="protein sequence ID" value="GJT40042.1"/>
    <property type="molecule type" value="Genomic_DNA"/>
</dbReference>
<organism evidence="2 3">
    <name type="scientific">Tanacetum coccineum</name>
    <dbReference type="NCBI Taxonomy" id="301880"/>
    <lineage>
        <taxon>Eukaryota</taxon>
        <taxon>Viridiplantae</taxon>
        <taxon>Streptophyta</taxon>
        <taxon>Embryophyta</taxon>
        <taxon>Tracheophyta</taxon>
        <taxon>Spermatophyta</taxon>
        <taxon>Magnoliopsida</taxon>
        <taxon>eudicotyledons</taxon>
        <taxon>Gunneridae</taxon>
        <taxon>Pentapetalae</taxon>
        <taxon>asterids</taxon>
        <taxon>campanulids</taxon>
        <taxon>Asterales</taxon>
        <taxon>Asteraceae</taxon>
        <taxon>Asteroideae</taxon>
        <taxon>Anthemideae</taxon>
        <taxon>Anthemidinae</taxon>
        <taxon>Tanacetum</taxon>
    </lineage>
</organism>
<keyword evidence="1" id="KW-1133">Transmembrane helix</keyword>
<name>A0ABQ5DM99_9ASTR</name>
<evidence type="ECO:0000313" key="3">
    <source>
        <dbReference type="Proteomes" id="UP001151760"/>
    </source>
</evidence>
<evidence type="ECO:0000313" key="2">
    <source>
        <dbReference type="EMBL" id="GJT40042.1"/>
    </source>
</evidence>
<gene>
    <name evidence="2" type="ORF">Tco_0939907</name>
</gene>
<keyword evidence="1" id="KW-0812">Transmembrane</keyword>
<keyword evidence="3" id="KW-1185">Reference proteome</keyword>
<comment type="caution">
    <text evidence="2">The sequence shown here is derived from an EMBL/GenBank/DDBJ whole genome shotgun (WGS) entry which is preliminary data.</text>
</comment>
<sequence length="386" mass="42250">MGDIGTIFESADARFSCYHAAIIVMPDFSDIMPDLSVVLPVLTVDLLEFSVIMPHLSVVSCAGNLCFSVGILTCVFLLVKYGNWYTFGLEHIVCACLLSLEQKPTKSVLFATIVMGTLLVSADDLPGKILEPALVIALPLLLGAFISTVVWALAAFPTPTAYAPCAERLALTTVVRGAVTAHFAPRRGAVARNAAEPTDKVGSLCTFGLAHAIYLILLFLEEVKPQRHILAATVLLATIVFKSGDHPSETLNKFVWLVTVWYIFALTGLLGVVFVLLTTSHQLTTAVIRWLSSFVLFRWVMIFYRLAFRNDMLATFPAPATTVFGRLDGVDSVITSSCVDRAFSVDELETFFSRDQALSVDESETYFSLDSDNAKPKRCFCCVSWC</sequence>
<feature type="transmembrane region" description="Helical" evidence="1">
    <location>
        <begin position="254"/>
        <end position="277"/>
    </location>
</feature>
<dbReference type="Proteomes" id="UP001151760">
    <property type="component" value="Unassembled WGS sequence"/>
</dbReference>
<proteinExistence type="predicted"/>